<dbReference type="CDD" id="cd00866">
    <property type="entry name" value="PEBP_euk"/>
    <property type="match status" value="1"/>
</dbReference>
<evidence type="ECO:0000313" key="2">
    <source>
        <dbReference type="EMBL" id="WOG96714.1"/>
    </source>
</evidence>
<keyword evidence="3" id="KW-1185">Reference proteome</keyword>
<dbReference type="InterPro" id="IPR035810">
    <property type="entry name" value="PEBP_euk"/>
</dbReference>
<dbReference type="PANTHER" id="PTHR11362">
    <property type="entry name" value="PHOSPHATIDYLETHANOLAMINE-BINDING PROTEIN"/>
    <property type="match status" value="1"/>
</dbReference>
<proteinExistence type="inferred from homology"/>
<gene>
    <name evidence="2" type="ORF">DCAR_0416050</name>
</gene>
<evidence type="ECO:0000313" key="3">
    <source>
        <dbReference type="Proteomes" id="UP000077755"/>
    </source>
</evidence>
<dbReference type="InterPro" id="IPR001858">
    <property type="entry name" value="Phosphatidylethanolamine-bd_CS"/>
</dbReference>
<comment type="similarity">
    <text evidence="1">Belongs to the phosphatidylethanolamine-binding protein family.</text>
</comment>
<dbReference type="AlphaFoldDB" id="A0A165X1D7"/>
<protein>
    <submittedName>
        <fullName evidence="2">Uncharacterized protein</fullName>
    </submittedName>
</protein>
<dbReference type="Pfam" id="PF01161">
    <property type="entry name" value="PBP"/>
    <property type="match status" value="1"/>
</dbReference>
<name>A0A165X1D7_DAUCS</name>
<dbReference type="EMBL" id="CP093346">
    <property type="protein sequence ID" value="WOG96714.1"/>
    <property type="molecule type" value="Genomic_DNA"/>
</dbReference>
<dbReference type="GO" id="GO:0010030">
    <property type="term" value="P:positive regulation of seed germination"/>
    <property type="evidence" value="ECO:0007669"/>
    <property type="project" value="TreeGrafter"/>
</dbReference>
<dbReference type="Proteomes" id="UP000077755">
    <property type="component" value="Chromosome 4"/>
</dbReference>
<reference evidence="2" key="2">
    <citation type="submission" date="2022-03" db="EMBL/GenBank/DDBJ databases">
        <title>Draft title - Genomic analysis of global carrot germplasm unveils the trajectory of domestication and the origin of high carotenoid orange carrot.</title>
        <authorList>
            <person name="Iorizzo M."/>
            <person name="Ellison S."/>
            <person name="Senalik D."/>
            <person name="Macko-Podgorni A."/>
            <person name="Grzebelus D."/>
            <person name="Bostan H."/>
            <person name="Rolling W."/>
            <person name="Curaba J."/>
            <person name="Simon P."/>
        </authorList>
    </citation>
    <scope>NUCLEOTIDE SEQUENCE</scope>
    <source>
        <tissue evidence="2">Leaf</tissue>
    </source>
</reference>
<dbReference type="GO" id="GO:0009737">
    <property type="term" value="P:response to abscisic acid"/>
    <property type="evidence" value="ECO:0007669"/>
    <property type="project" value="TreeGrafter"/>
</dbReference>
<accession>A0A165X1D7</accession>
<dbReference type="PROSITE" id="PS01220">
    <property type="entry name" value="PBP"/>
    <property type="match status" value="1"/>
</dbReference>
<dbReference type="KEGG" id="dcr:108218279"/>
<dbReference type="OMA" id="WAKKETS"/>
<dbReference type="Gene3D" id="3.90.280.10">
    <property type="entry name" value="PEBP-like"/>
    <property type="match status" value="1"/>
</dbReference>
<organism evidence="2 3">
    <name type="scientific">Daucus carota subsp. sativus</name>
    <name type="common">Carrot</name>
    <dbReference type="NCBI Taxonomy" id="79200"/>
    <lineage>
        <taxon>Eukaryota</taxon>
        <taxon>Viridiplantae</taxon>
        <taxon>Streptophyta</taxon>
        <taxon>Embryophyta</taxon>
        <taxon>Tracheophyta</taxon>
        <taxon>Spermatophyta</taxon>
        <taxon>Magnoliopsida</taxon>
        <taxon>eudicotyledons</taxon>
        <taxon>Gunneridae</taxon>
        <taxon>Pentapetalae</taxon>
        <taxon>asterids</taxon>
        <taxon>campanulids</taxon>
        <taxon>Apiales</taxon>
        <taxon>Apiaceae</taxon>
        <taxon>Apioideae</taxon>
        <taxon>Scandiceae</taxon>
        <taxon>Daucinae</taxon>
        <taxon>Daucus</taxon>
        <taxon>Daucus sect. Daucus</taxon>
    </lineage>
</organism>
<reference evidence="2" key="1">
    <citation type="journal article" date="2016" name="Nat. Genet.">
        <title>A high-quality carrot genome assembly provides new insights into carotenoid accumulation and asterid genome evolution.</title>
        <authorList>
            <person name="Iorizzo M."/>
            <person name="Ellison S."/>
            <person name="Senalik D."/>
            <person name="Zeng P."/>
            <person name="Satapoomin P."/>
            <person name="Huang J."/>
            <person name="Bowman M."/>
            <person name="Iovene M."/>
            <person name="Sanseverino W."/>
            <person name="Cavagnaro P."/>
            <person name="Yildiz M."/>
            <person name="Macko-Podgorni A."/>
            <person name="Moranska E."/>
            <person name="Grzebelus E."/>
            <person name="Grzebelus D."/>
            <person name="Ashrafi H."/>
            <person name="Zheng Z."/>
            <person name="Cheng S."/>
            <person name="Spooner D."/>
            <person name="Van Deynze A."/>
            <person name="Simon P."/>
        </authorList>
    </citation>
    <scope>NUCLEOTIDE SEQUENCE</scope>
    <source>
        <tissue evidence="2">Leaf</tissue>
    </source>
</reference>
<sequence>MSSNIDSFNVRQVIGDVIDITSSCTNMTVYINGRLIVNGCSIMSSLATDAPRIRFQGQAGHLYTLLLTDPDMPSPSNPTQKEYIHWIVTDIPGSGNINEGNVILPYAPPTPARGYHRYILMMFEQAMPLGLLPPPLTRSHFNSKFFAFAHQLGVPKAVAYFWAKKETSQRRPEA</sequence>
<dbReference type="InterPro" id="IPR036610">
    <property type="entry name" value="PEBP-like_sf"/>
</dbReference>
<dbReference type="InterPro" id="IPR008914">
    <property type="entry name" value="PEBP"/>
</dbReference>
<dbReference type="Gramene" id="KZM97841">
    <property type="protein sequence ID" value="KZM97841"/>
    <property type="gene ID" value="DCAR_014797"/>
</dbReference>
<dbReference type="SUPFAM" id="SSF49777">
    <property type="entry name" value="PEBP-like"/>
    <property type="match status" value="1"/>
</dbReference>
<dbReference type="PANTHER" id="PTHR11362:SF82">
    <property type="entry name" value="PHOSPHATIDYLETHANOLAMINE-BINDING PROTEIN 4"/>
    <property type="match status" value="1"/>
</dbReference>
<evidence type="ECO:0000256" key="1">
    <source>
        <dbReference type="ARBA" id="ARBA00007091"/>
    </source>
</evidence>